<dbReference type="Proteomes" id="UP000531659">
    <property type="component" value="Unassembled WGS sequence"/>
</dbReference>
<dbReference type="AlphaFoldDB" id="A0A7Y3WUX8"/>
<accession>A0A7Y3WUX8</accession>
<reference evidence="1 2" key="1">
    <citation type="submission" date="2020-05" db="EMBL/GenBank/DDBJ databases">
        <title>Complete genome of Clostridium estertheticum subspecies estertheticum, isolated from Vacuum packed lamb meat from New Zealand imported to Switzerland.</title>
        <authorList>
            <person name="Wambui J."/>
            <person name="Stevens M.J.A."/>
            <person name="Stephan R."/>
        </authorList>
    </citation>
    <scope>NUCLEOTIDE SEQUENCE [LARGE SCALE GENOMIC DNA]</scope>
    <source>
        <strain evidence="1 2">CEST001</strain>
    </source>
</reference>
<comment type="caution">
    <text evidence="1">The sequence shown here is derived from an EMBL/GenBank/DDBJ whole genome shotgun (WGS) entry which is preliminary data.</text>
</comment>
<name>A0A7Y3WUX8_9CLOT</name>
<evidence type="ECO:0000313" key="1">
    <source>
        <dbReference type="EMBL" id="NNU78584.1"/>
    </source>
</evidence>
<proteinExistence type="predicted"/>
<sequence>MKIIAKSVEMVSWTDTNGIINPIRFRIANKDDSISVIKIDKVITRGNEKLAGNTMLVYKCQSVISELDRQYELKYELSSCKWILWKI</sequence>
<gene>
    <name evidence="1" type="ORF">HLQ16_22085</name>
</gene>
<evidence type="ECO:0000313" key="2">
    <source>
        <dbReference type="Proteomes" id="UP000531659"/>
    </source>
</evidence>
<dbReference type="EMBL" id="JABEYB010000027">
    <property type="protein sequence ID" value="NNU78584.1"/>
    <property type="molecule type" value="Genomic_DNA"/>
</dbReference>
<organism evidence="1 2">
    <name type="scientific">Clostridium estertheticum</name>
    <dbReference type="NCBI Taxonomy" id="238834"/>
    <lineage>
        <taxon>Bacteria</taxon>
        <taxon>Bacillati</taxon>
        <taxon>Bacillota</taxon>
        <taxon>Clostridia</taxon>
        <taxon>Eubacteriales</taxon>
        <taxon>Clostridiaceae</taxon>
        <taxon>Clostridium</taxon>
    </lineage>
</organism>
<protein>
    <submittedName>
        <fullName evidence="1">Uncharacterized protein</fullName>
    </submittedName>
</protein>
<dbReference type="RefSeq" id="WP_171299131.1">
    <property type="nucleotide sequence ID" value="NZ_CP087101.1"/>
</dbReference>